<dbReference type="GO" id="GO:0005730">
    <property type="term" value="C:nucleolus"/>
    <property type="evidence" value="ECO:0007669"/>
    <property type="project" value="UniProtKB-SubCell"/>
</dbReference>
<accession>F0XXI6</accession>
<dbReference type="InterPro" id="IPR042036">
    <property type="entry name" value="RRP8_N"/>
</dbReference>
<keyword evidence="6 8" id="KW-0949">S-adenosyl-L-methionine</keyword>
<evidence type="ECO:0000313" key="9">
    <source>
        <dbReference type="EMBL" id="EGB11950.1"/>
    </source>
</evidence>
<dbReference type="PANTHER" id="PTHR12787">
    <property type="entry name" value="RIBOSOMAL RNA-PROCESSING PROTEIN 8"/>
    <property type="match status" value="1"/>
</dbReference>
<evidence type="ECO:0000256" key="5">
    <source>
        <dbReference type="ARBA" id="ARBA00022679"/>
    </source>
</evidence>
<dbReference type="InterPro" id="IPR007823">
    <property type="entry name" value="RRP8"/>
</dbReference>
<keyword evidence="10" id="KW-1185">Reference proteome</keyword>
<dbReference type="AlphaFoldDB" id="F0XXI6"/>
<dbReference type="Pfam" id="PF05148">
    <property type="entry name" value="Methyltransf_8"/>
    <property type="match status" value="1"/>
</dbReference>
<dbReference type="eggNOG" id="KOG3045">
    <property type="taxonomic scope" value="Eukaryota"/>
</dbReference>
<comment type="function">
    <text evidence="8">Probable methyltransferase required to silence rDNA.</text>
</comment>
<keyword evidence="5 8" id="KW-0808">Transferase</keyword>
<dbReference type="InterPro" id="IPR029063">
    <property type="entry name" value="SAM-dependent_MTases_sf"/>
</dbReference>
<dbReference type="FunCoup" id="F0XXI6">
    <property type="interactions" value="59"/>
</dbReference>
<evidence type="ECO:0000256" key="2">
    <source>
        <dbReference type="ARBA" id="ARBA00006301"/>
    </source>
</evidence>
<dbReference type="GeneID" id="20222856"/>
<dbReference type="InParanoid" id="F0XXI6"/>
<dbReference type="PANTHER" id="PTHR12787:SF0">
    <property type="entry name" value="RIBOSOMAL RNA-PROCESSING PROTEIN 8"/>
    <property type="match status" value="1"/>
</dbReference>
<dbReference type="GO" id="GO:0006364">
    <property type="term" value="P:rRNA processing"/>
    <property type="evidence" value="ECO:0007669"/>
    <property type="project" value="UniProtKB-UniRule"/>
</dbReference>
<dbReference type="KEGG" id="aaf:AURANDRAFT_59828"/>
<dbReference type="RefSeq" id="XP_009033057.1">
    <property type="nucleotide sequence ID" value="XM_009034809.1"/>
</dbReference>
<comment type="subcellular location">
    <subcellularLocation>
        <location evidence="1 8">Nucleus</location>
        <location evidence="1 8">Nucleolus</location>
    </subcellularLocation>
</comment>
<dbReference type="SUPFAM" id="SSF53335">
    <property type="entry name" value="S-adenosyl-L-methionine-dependent methyltransferases"/>
    <property type="match status" value="1"/>
</dbReference>
<evidence type="ECO:0000256" key="7">
    <source>
        <dbReference type="ARBA" id="ARBA00023242"/>
    </source>
</evidence>
<feature type="non-terminal residue" evidence="9">
    <location>
        <position position="1"/>
    </location>
</feature>
<keyword evidence="4 8" id="KW-0489">Methyltransferase</keyword>
<protein>
    <recommendedName>
        <fullName evidence="8">Ribosomal RNA-processing protein 8</fullName>
        <ecNumber evidence="8">2.1.1.-</ecNumber>
    </recommendedName>
</protein>
<dbReference type="EC" id="2.1.1.-" evidence="8"/>
<evidence type="ECO:0000256" key="4">
    <source>
        <dbReference type="ARBA" id="ARBA00022603"/>
    </source>
</evidence>
<dbReference type="GO" id="GO:0032259">
    <property type="term" value="P:methylation"/>
    <property type="evidence" value="ECO:0007669"/>
    <property type="project" value="UniProtKB-KW"/>
</dbReference>
<sequence length="241" mass="26090">PAHASAPQPAKKTALSALQEKLLKKLSGGRFRQLNEDLYTSSGSANFARFSADPELADAYHRGFREQARGWPENPLDAIIAALASGPRRVVADFGCGDARLAAELNATHEVHSFDLVATAPGVVACNIERVPLAAASVDVAVFCLALMGPSHWAFLREAHRVLRPDGELRVTEVKSRFDDAKGGVAGFVAGARALGFDEVRRDAKNKMFVAFVFRKADRKPDAAKLAKVGFAFRACLYKKR</sequence>
<comment type="similarity">
    <text evidence="2 8">Belongs to the methyltransferase superfamily. RRP8 family.</text>
</comment>
<organism evidence="10">
    <name type="scientific">Aureococcus anophagefferens</name>
    <name type="common">Harmful bloom alga</name>
    <dbReference type="NCBI Taxonomy" id="44056"/>
    <lineage>
        <taxon>Eukaryota</taxon>
        <taxon>Sar</taxon>
        <taxon>Stramenopiles</taxon>
        <taxon>Ochrophyta</taxon>
        <taxon>Pelagophyceae</taxon>
        <taxon>Pelagomonadales</taxon>
        <taxon>Pelagomonadaceae</taxon>
        <taxon>Aureococcus</taxon>
    </lineage>
</organism>
<evidence type="ECO:0000256" key="1">
    <source>
        <dbReference type="ARBA" id="ARBA00004604"/>
    </source>
</evidence>
<dbReference type="GO" id="GO:0008168">
    <property type="term" value="F:methyltransferase activity"/>
    <property type="evidence" value="ECO:0007669"/>
    <property type="project" value="UniProtKB-KW"/>
</dbReference>
<dbReference type="OMA" id="KWPTNPL"/>
<dbReference type="Gene3D" id="1.10.10.2150">
    <property type="entry name" value="Ribosomal RNA-processing protein 8, N-terminal domain"/>
    <property type="match status" value="1"/>
</dbReference>
<dbReference type="Proteomes" id="UP000002729">
    <property type="component" value="Unassembled WGS sequence"/>
</dbReference>
<gene>
    <name evidence="9" type="ORF">AURANDRAFT_59828</name>
</gene>
<keyword evidence="3 8" id="KW-0698">rRNA processing</keyword>
<dbReference type="Gene3D" id="3.40.50.150">
    <property type="entry name" value="Vaccinia Virus protein VP39"/>
    <property type="match status" value="1"/>
</dbReference>
<evidence type="ECO:0000256" key="6">
    <source>
        <dbReference type="ARBA" id="ARBA00022691"/>
    </source>
</evidence>
<dbReference type="CDD" id="cd02440">
    <property type="entry name" value="AdoMet_MTases"/>
    <property type="match status" value="1"/>
</dbReference>
<reference evidence="9 10" key="1">
    <citation type="journal article" date="2011" name="Proc. Natl. Acad. Sci. U.S.A.">
        <title>Niche of harmful alga Aureococcus anophagefferens revealed through ecogenomics.</title>
        <authorList>
            <person name="Gobler C.J."/>
            <person name="Berry D.L."/>
            <person name="Dyhrman S.T."/>
            <person name="Wilhelm S.W."/>
            <person name="Salamov A."/>
            <person name="Lobanov A.V."/>
            <person name="Zhang Y."/>
            <person name="Collier J.L."/>
            <person name="Wurch L.L."/>
            <person name="Kustka A.B."/>
            <person name="Dill B.D."/>
            <person name="Shah M."/>
            <person name="VerBerkmoes N.C."/>
            <person name="Kuo A."/>
            <person name="Terry A."/>
            <person name="Pangilinan J."/>
            <person name="Lindquist E.A."/>
            <person name="Lucas S."/>
            <person name="Paulsen I.T."/>
            <person name="Hattenrath-Lehmann T.K."/>
            <person name="Talmage S.C."/>
            <person name="Walker E.A."/>
            <person name="Koch F."/>
            <person name="Burson A.M."/>
            <person name="Marcoval M.A."/>
            <person name="Tang Y.Z."/>
            <person name="Lecleir G.R."/>
            <person name="Coyne K.J."/>
            <person name="Berg G.M."/>
            <person name="Bertrand E.M."/>
            <person name="Saito M.A."/>
            <person name="Gladyshev V.N."/>
            <person name="Grigoriev I.V."/>
        </authorList>
    </citation>
    <scope>NUCLEOTIDE SEQUENCE [LARGE SCALE GENOMIC DNA]</scope>
    <source>
        <strain evidence="10">CCMP 1984</strain>
    </source>
</reference>
<proteinExistence type="inferred from homology"/>
<evidence type="ECO:0000313" key="10">
    <source>
        <dbReference type="Proteomes" id="UP000002729"/>
    </source>
</evidence>
<evidence type="ECO:0000256" key="3">
    <source>
        <dbReference type="ARBA" id="ARBA00022552"/>
    </source>
</evidence>
<keyword evidence="7 8" id="KW-0539">Nucleus</keyword>
<dbReference type="OrthoDB" id="10258825at2759"/>
<dbReference type="EMBL" id="GL833121">
    <property type="protein sequence ID" value="EGB11950.1"/>
    <property type="molecule type" value="Genomic_DNA"/>
</dbReference>
<name>F0XXI6_AURAN</name>
<evidence type="ECO:0000256" key="8">
    <source>
        <dbReference type="RuleBase" id="RU365074"/>
    </source>
</evidence>